<dbReference type="EMBL" id="OZ034818">
    <property type="protein sequence ID" value="CAL1390417.1"/>
    <property type="molecule type" value="Genomic_DNA"/>
</dbReference>
<name>A0AAV2EXH0_9ROSI</name>
<keyword evidence="2" id="KW-1185">Reference proteome</keyword>
<dbReference type="Proteomes" id="UP001497516">
    <property type="component" value="Chromosome 5"/>
</dbReference>
<sequence length="85" mass="9666">MLTSRARARFSNHDVYFMGSSSIRRTTTRGGTNNIVWLTRALQCCKINDAVSFAAVEWSTMPRDQQPCGEYAVARGETTMLFNRR</sequence>
<proteinExistence type="predicted"/>
<reference evidence="1 2" key="1">
    <citation type="submission" date="2024-04" db="EMBL/GenBank/DDBJ databases">
        <authorList>
            <person name="Fracassetti M."/>
        </authorList>
    </citation>
    <scope>NUCLEOTIDE SEQUENCE [LARGE SCALE GENOMIC DNA]</scope>
</reference>
<evidence type="ECO:0000313" key="1">
    <source>
        <dbReference type="EMBL" id="CAL1390417.1"/>
    </source>
</evidence>
<gene>
    <name evidence="1" type="ORF">LTRI10_LOCUS31205</name>
</gene>
<evidence type="ECO:0000313" key="2">
    <source>
        <dbReference type="Proteomes" id="UP001497516"/>
    </source>
</evidence>
<organism evidence="1 2">
    <name type="scientific">Linum trigynum</name>
    <dbReference type="NCBI Taxonomy" id="586398"/>
    <lineage>
        <taxon>Eukaryota</taxon>
        <taxon>Viridiplantae</taxon>
        <taxon>Streptophyta</taxon>
        <taxon>Embryophyta</taxon>
        <taxon>Tracheophyta</taxon>
        <taxon>Spermatophyta</taxon>
        <taxon>Magnoliopsida</taxon>
        <taxon>eudicotyledons</taxon>
        <taxon>Gunneridae</taxon>
        <taxon>Pentapetalae</taxon>
        <taxon>rosids</taxon>
        <taxon>fabids</taxon>
        <taxon>Malpighiales</taxon>
        <taxon>Linaceae</taxon>
        <taxon>Linum</taxon>
    </lineage>
</organism>
<dbReference type="AlphaFoldDB" id="A0AAV2EXH0"/>
<accession>A0AAV2EXH0</accession>
<protein>
    <submittedName>
        <fullName evidence="1">Uncharacterized protein</fullName>
    </submittedName>
</protein>